<evidence type="ECO:0000256" key="3">
    <source>
        <dbReference type="RuleBase" id="RU361155"/>
    </source>
</evidence>
<dbReference type="Proteomes" id="UP000593561">
    <property type="component" value="Unassembled WGS sequence"/>
</dbReference>
<feature type="chain" id="PRO_5029719988" description="Sulfotransferase" evidence="4">
    <location>
        <begin position="22"/>
        <end position="181"/>
    </location>
</feature>
<keyword evidence="4" id="KW-0732">Signal</keyword>
<feature type="domain" description="Sulfotransferase" evidence="5">
    <location>
        <begin position="19"/>
        <end position="143"/>
    </location>
</feature>
<organism evidence="6 7">
    <name type="scientific">Gossypium davidsonii</name>
    <name type="common">Davidson's cotton</name>
    <name type="synonym">Gossypium klotzschianum subsp. davidsonii</name>
    <dbReference type="NCBI Taxonomy" id="34287"/>
    <lineage>
        <taxon>Eukaryota</taxon>
        <taxon>Viridiplantae</taxon>
        <taxon>Streptophyta</taxon>
        <taxon>Embryophyta</taxon>
        <taxon>Tracheophyta</taxon>
        <taxon>Spermatophyta</taxon>
        <taxon>Magnoliopsida</taxon>
        <taxon>eudicotyledons</taxon>
        <taxon>Gunneridae</taxon>
        <taxon>Pentapetalae</taxon>
        <taxon>rosids</taxon>
        <taxon>malvids</taxon>
        <taxon>Malvales</taxon>
        <taxon>Malvaceae</taxon>
        <taxon>Malvoideae</taxon>
        <taxon>Gossypium</taxon>
    </lineage>
</organism>
<evidence type="ECO:0000256" key="2">
    <source>
        <dbReference type="ARBA" id="ARBA00022679"/>
    </source>
</evidence>
<comment type="caution">
    <text evidence="6">The sequence shown here is derived from an EMBL/GenBank/DDBJ whole genome shotgun (WGS) entry which is preliminary data.</text>
</comment>
<dbReference type="GO" id="GO:0008146">
    <property type="term" value="F:sulfotransferase activity"/>
    <property type="evidence" value="ECO:0007669"/>
    <property type="project" value="InterPro"/>
</dbReference>
<evidence type="ECO:0000313" key="7">
    <source>
        <dbReference type="Proteomes" id="UP000593561"/>
    </source>
</evidence>
<name>A0A7J8TAP3_GOSDV</name>
<dbReference type="EC" id="2.8.2.-" evidence="3"/>
<evidence type="ECO:0000256" key="4">
    <source>
        <dbReference type="SAM" id="SignalP"/>
    </source>
</evidence>
<dbReference type="EMBL" id="JABFAC010241109">
    <property type="protein sequence ID" value="MBA0635224.1"/>
    <property type="molecule type" value="Genomic_DNA"/>
</dbReference>
<dbReference type="InterPro" id="IPR000863">
    <property type="entry name" value="Sulfotransferase_dom"/>
</dbReference>
<dbReference type="Gene3D" id="3.40.50.300">
    <property type="entry name" value="P-loop containing nucleotide triphosphate hydrolases"/>
    <property type="match status" value="1"/>
</dbReference>
<evidence type="ECO:0000256" key="1">
    <source>
        <dbReference type="ARBA" id="ARBA00005771"/>
    </source>
</evidence>
<reference evidence="6 7" key="1">
    <citation type="journal article" date="2019" name="Genome Biol. Evol.">
        <title>Insights into the evolution of the New World diploid cottons (Gossypium, subgenus Houzingenia) based on genome sequencing.</title>
        <authorList>
            <person name="Grover C.E."/>
            <person name="Arick M.A. 2nd"/>
            <person name="Thrash A."/>
            <person name="Conover J.L."/>
            <person name="Sanders W.S."/>
            <person name="Peterson D.G."/>
            <person name="Frelichowski J.E."/>
            <person name="Scheffler J.A."/>
            <person name="Scheffler B.E."/>
            <person name="Wendel J.F."/>
        </authorList>
    </citation>
    <scope>NUCLEOTIDE SEQUENCE [LARGE SCALE GENOMIC DNA]</scope>
    <source>
        <strain evidence="6">27</strain>
        <tissue evidence="6">Leaf</tissue>
    </source>
</reference>
<gene>
    <name evidence="6" type="ORF">Godav_022116</name>
</gene>
<protein>
    <recommendedName>
        <fullName evidence="3">Sulfotransferase</fullName>
        <ecNumber evidence="3">2.8.2.-</ecNumber>
    </recommendedName>
</protein>
<dbReference type="InterPro" id="IPR027417">
    <property type="entry name" value="P-loop_NTPase"/>
</dbReference>
<dbReference type="SUPFAM" id="SSF52540">
    <property type="entry name" value="P-loop containing nucleoside triphosphate hydrolases"/>
    <property type="match status" value="1"/>
</dbReference>
<dbReference type="AlphaFoldDB" id="A0A7J8TAP3"/>
<dbReference type="PANTHER" id="PTHR11783">
    <property type="entry name" value="SULFOTRANSFERASE SULT"/>
    <property type="match status" value="1"/>
</dbReference>
<evidence type="ECO:0000313" key="6">
    <source>
        <dbReference type="EMBL" id="MBA0635224.1"/>
    </source>
</evidence>
<sequence>MGFLHLAFFQITFLTLCSTSAYRLVYICRDPKDVLVSKWHFANKLRTKELPPLSLEETFDLFCKGVSHYGLFWNHVLGYSKASVESPKKVLFLKYEDVKKEPLGCARKVAEFLGVPFTPEEENKEIVEQIVKLCSFESMSNQEGVSWLPTAFGHLYYDFVLFYFSHAIFLGHDCAQDFEKQ</sequence>
<evidence type="ECO:0000259" key="5">
    <source>
        <dbReference type="Pfam" id="PF00685"/>
    </source>
</evidence>
<feature type="signal peptide" evidence="4">
    <location>
        <begin position="1"/>
        <end position="21"/>
    </location>
</feature>
<dbReference type="Pfam" id="PF00685">
    <property type="entry name" value="Sulfotransfer_1"/>
    <property type="match status" value="1"/>
</dbReference>
<accession>A0A7J8TAP3</accession>
<proteinExistence type="inferred from homology"/>
<keyword evidence="7" id="KW-1185">Reference proteome</keyword>
<comment type="similarity">
    <text evidence="1 3">Belongs to the sulfotransferase 1 family.</text>
</comment>
<keyword evidence="2 3" id="KW-0808">Transferase</keyword>